<dbReference type="Proteomes" id="UP000509667">
    <property type="component" value="Chromosome"/>
</dbReference>
<dbReference type="OrthoDB" id="10769at2157"/>
<organism evidence="2 3">
    <name type="scientific">Halosimplex rubrum</name>
    <dbReference type="NCBI Taxonomy" id="869889"/>
    <lineage>
        <taxon>Archaea</taxon>
        <taxon>Methanobacteriati</taxon>
        <taxon>Methanobacteriota</taxon>
        <taxon>Stenosarchaea group</taxon>
        <taxon>Halobacteria</taxon>
        <taxon>Halobacteriales</taxon>
        <taxon>Haloarculaceae</taxon>
        <taxon>Halosimplex</taxon>
    </lineage>
</organism>
<protein>
    <submittedName>
        <fullName evidence="2">Uncharacterized protein</fullName>
    </submittedName>
</protein>
<evidence type="ECO:0000313" key="2">
    <source>
        <dbReference type="EMBL" id="QLH77733.1"/>
    </source>
</evidence>
<keyword evidence="3" id="KW-1185">Reference proteome</keyword>
<feature type="transmembrane region" description="Helical" evidence="1">
    <location>
        <begin position="46"/>
        <end position="72"/>
    </location>
</feature>
<dbReference type="EMBL" id="CP058910">
    <property type="protein sequence ID" value="QLH77733.1"/>
    <property type="molecule type" value="Genomic_DNA"/>
</dbReference>
<dbReference type="KEGG" id="hrr:HZS55_10665"/>
<dbReference type="AlphaFoldDB" id="A0A7D5T5M5"/>
<evidence type="ECO:0000256" key="1">
    <source>
        <dbReference type="SAM" id="Phobius"/>
    </source>
</evidence>
<dbReference type="GeneID" id="56078330"/>
<dbReference type="RefSeq" id="WP_179911652.1">
    <property type="nucleotide sequence ID" value="NZ_CP058910.1"/>
</dbReference>
<gene>
    <name evidence="2" type="ORF">HZS55_10665</name>
</gene>
<sequence length="95" mass="10095">MSFIAGVLALTGCSLALLWVYASRKRLLQTGLASRAVRFQAARFLVAPLVFGLSIGVAALNARAAMLTWLLLVPINVTLHSRLAESVESEAPESG</sequence>
<accession>A0A7D5T5M5</accession>
<keyword evidence="1" id="KW-0812">Transmembrane</keyword>
<proteinExistence type="predicted"/>
<reference evidence="2 3" key="1">
    <citation type="submission" date="2020-07" db="EMBL/GenBank/DDBJ databases">
        <title>Halosimplex pelagicum sp. nov. and Halosimplex rubrum sp. nov., isolated from salted brown alga Laminaria, and emended description of the genus Halosimplex.</title>
        <authorList>
            <person name="Cui H."/>
        </authorList>
    </citation>
    <scope>NUCLEOTIDE SEQUENCE [LARGE SCALE GENOMIC DNA]</scope>
    <source>
        <strain evidence="2 3">R27</strain>
    </source>
</reference>
<evidence type="ECO:0000313" key="3">
    <source>
        <dbReference type="Proteomes" id="UP000509667"/>
    </source>
</evidence>
<keyword evidence="1" id="KW-0472">Membrane</keyword>
<keyword evidence="1" id="KW-1133">Transmembrane helix</keyword>
<name>A0A7D5T5M5_9EURY</name>